<dbReference type="Pfam" id="PF01402">
    <property type="entry name" value="RHH_1"/>
    <property type="match status" value="1"/>
</dbReference>
<dbReference type="InterPro" id="IPR002145">
    <property type="entry name" value="CopG"/>
</dbReference>
<dbReference type="AlphaFoldDB" id="A0A2V5L683"/>
<name>A0A2V5L683_9MICC</name>
<protein>
    <submittedName>
        <fullName evidence="2">CopG family transcriptional regulator</fullName>
    </submittedName>
</protein>
<dbReference type="OrthoDB" id="9812023at2"/>
<dbReference type="GO" id="GO:0006355">
    <property type="term" value="P:regulation of DNA-templated transcription"/>
    <property type="evidence" value="ECO:0007669"/>
    <property type="project" value="InterPro"/>
</dbReference>
<accession>A0A2V5L683</accession>
<keyword evidence="3" id="KW-1185">Reference proteome</keyword>
<evidence type="ECO:0000313" key="3">
    <source>
        <dbReference type="Proteomes" id="UP000247832"/>
    </source>
</evidence>
<organism evidence="2 3">
    <name type="scientific">Arthrobacter livingstonensis</name>
    <dbReference type="NCBI Taxonomy" id="670078"/>
    <lineage>
        <taxon>Bacteria</taxon>
        <taxon>Bacillati</taxon>
        <taxon>Actinomycetota</taxon>
        <taxon>Actinomycetes</taxon>
        <taxon>Micrococcales</taxon>
        <taxon>Micrococcaceae</taxon>
        <taxon>Arthrobacter</taxon>
    </lineage>
</organism>
<reference evidence="2 3" key="1">
    <citation type="submission" date="2018-05" db="EMBL/GenBank/DDBJ databases">
        <title>Genetic diversity of glacier-inhabiting Cryobacterium bacteria in China and description of Cryobacterium mengkeensis sp. nov. and Arthrobacter glacialis sp. nov.</title>
        <authorList>
            <person name="Liu Q."/>
            <person name="Xin Y.-H."/>
        </authorList>
    </citation>
    <scope>NUCLEOTIDE SEQUENCE [LARGE SCALE GENOMIC DNA]</scope>
    <source>
        <strain evidence="2 3">LI2</strain>
    </source>
</reference>
<dbReference type="CDD" id="cd22233">
    <property type="entry name" value="RHH_CopAso-like"/>
    <property type="match status" value="1"/>
</dbReference>
<feature type="domain" description="Ribbon-helix-helix protein CopG" evidence="1">
    <location>
        <begin position="2"/>
        <end position="39"/>
    </location>
</feature>
<dbReference type="Proteomes" id="UP000247832">
    <property type="component" value="Unassembled WGS sequence"/>
</dbReference>
<comment type="caution">
    <text evidence="2">The sequence shown here is derived from an EMBL/GenBank/DDBJ whole genome shotgun (WGS) entry which is preliminary data.</text>
</comment>
<proteinExistence type="predicted"/>
<dbReference type="RefSeq" id="WP_110501415.1">
    <property type="nucleotide sequence ID" value="NZ_QJVD01000013.1"/>
</dbReference>
<dbReference type="EMBL" id="QJVD01000013">
    <property type="protein sequence ID" value="PYI66698.1"/>
    <property type="molecule type" value="Genomic_DNA"/>
</dbReference>
<sequence>MTISIRLTAEEEARLDGLARRTGRSKSFYVRTALHAYLADLEDAFAADSAIEDFESGGRRSRPLAALKAETER</sequence>
<evidence type="ECO:0000259" key="1">
    <source>
        <dbReference type="Pfam" id="PF01402"/>
    </source>
</evidence>
<dbReference type="SUPFAM" id="SSF47598">
    <property type="entry name" value="Ribbon-helix-helix"/>
    <property type="match status" value="1"/>
</dbReference>
<dbReference type="InterPro" id="IPR010985">
    <property type="entry name" value="Ribbon_hlx_hlx"/>
</dbReference>
<evidence type="ECO:0000313" key="2">
    <source>
        <dbReference type="EMBL" id="PYI66698.1"/>
    </source>
</evidence>
<gene>
    <name evidence="2" type="ORF">CVV68_12870</name>
</gene>